<dbReference type="InterPro" id="IPR025182">
    <property type="entry name" value="RNApol-bd_RbpA"/>
</dbReference>
<reference evidence="4" key="4">
    <citation type="submission" date="2023-08" db="EMBL/GenBank/DDBJ databases">
        <authorList>
            <person name="Guima S.E.S."/>
            <person name="Martins L.F."/>
            <person name="Silva A.M."/>
            <person name="Setubal J.C."/>
        </authorList>
    </citation>
    <scope>NUCLEOTIDE SEQUENCE</scope>
    <source>
        <strain evidence="4">ZC4RG45</strain>
    </source>
</reference>
<proteinExistence type="inferred from homology"/>
<gene>
    <name evidence="2" type="primary">rbpA</name>
    <name evidence="4" type="ORF">DIU77_001435</name>
    <name evidence="5" type="ORF">DIU77_00755</name>
</gene>
<dbReference type="HAMAP" id="MF_01483">
    <property type="entry name" value="RbpA"/>
    <property type="match status" value="1"/>
</dbReference>
<dbReference type="Proteomes" id="UP000249324">
    <property type="component" value="Unassembled WGS sequence"/>
</dbReference>
<feature type="binding site" evidence="2">
    <location>
        <position position="58"/>
    </location>
    <ligand>
        <name>Zn(2+)</name>
        <dbReference type="ChEBI" id="CHEBI:29105"/>
    </ligand>
</feature>
<feature type="compositionally biased region" description="Basic and acidic residues" evidence="3">
    <location>
        <begin position="67"/>
        <end position="81"/>
    </location>
</feature>
<feature type="binding site" evidence="2">
    <location>
        <position position="40"/>
    </location>
    <ligand>
        <name>Zn(2+)</name>
        <dbReference type="ChEBI" id="CHEBI:29105"/>
    </ligand>
</feature>
<keyword evidence="2" id="KW-0805">Transcription regulation</keyword>
<comment type="similarity">
    <text evidence="2">Belongs to the RNA polymerase-binding protein RbpA family.</text>
</comment>
<evidence type="ECO:0000313" key="4">
    <source>
        <dbReference type="EMBL" id="MFO7190896.1"/>
    </source>
</evidence>
<dbReference type="GO" id="GO:0045893">
    <property type="term" value="P:positive regulation of DNA-templated transcription"/>
    <property type="evidence" value="ECO:0007669"/>
    <property type="project" value="UniProtKB-UniRule"/>
</dbReference>
<evidence type="ECO:0000313" key="5">
    <source>
        <dbReference type="EMBL" id="PZN01423.1"/>
    </source>
</evidence>
<dbReference type="STRING" id="1111738.GCA_000427905_02096"/>
<dbReference type="GO" id="GO:0001000">
    <property type="term" value="F:bacterial-type RNA polymerase core enzyme binding"/>
    <property type="evidence" value="ECO:0007669"/>
    <property type="project" value="UniProtKB-UniRule"/>
</dbReference>
<evidence type="ECO:0000256" key="3">
    <source>
        <dbReference type="SAM" id="MobiDB-lite"/>
    </source>
</evidence>
<sequence>MSGGSAIRGTRIGGGGPSTESERGEPVPRVPVSYWCLNKHESRPYFAVGAEIPDEWECPSCGLPAGRDPENPPKPKRPEPYKTHFAYVKERRTDEEGAAILAEALERLRKRREGK</sequence>
<organism evidence="5">
    <name type="scientific">Thermocrispum agreste</name>
    <dbReference type="NCBI Taxonomy" id="37925"/>
    <lineage>
        <taxon>Bacteria</taxon>
        <taxon>Bacillati</taxon>
        <taxon>Actinomycetota</taxon>
        <taxon>Actinomycetes</taxon>
        <taxon>Pseudonocardiales</taxon>
        <taxon>Pseudonocardiaceae</taxon>
        <taxon>Thermocrispum</taxon>
    </lineage>
</organism>
<accession>A0A2W4JQT4</accession>
<dbReference type="Gene3D" id="2.20.28.270">
    <property type="entry name" value="RNA polymerase-binding protein A"/>
    <property type="match status" value="1"/>
</dbReference>
<reference evidence="4" key="2">
    <citation type="submission" date="2018-05" db="EMBL/GenBank/DDBJ databases">
        <authorList>
            <person name="Moura L."/>
            <person name="Setubal J.C."/>
        </authorList>
    </citation>
    <scope>NUCLEOTIDE SEQUENCE</scope>
    <source>
        <strain evidence="4">ZC4RG45</strain>
    </source>
</reference>
<comment type="caution">
    <text evidence="5">The sequence shown here is derived from an EMBL/GenBank/DDBJ whole genome shotgun (WGS) entry which is preliminary data.</text>
</comment>
<feature type="binding site" evidence="2">
    <location>
        <position position="61"/>
    </location>
    <ligand>
        <name>Zn(2+)</name>
        <dbReference type="ChEBI" id="CHEBI:29105"/>
    </ligand>
</feature>
<comment type="subunit">
    <text evidence="2">Forms a complex with the RNAP catalytic core and with free principal sigma factors.</text>
</comment>
<reference evidence="5" key="1">
    <citation type="submission" date="2018-05" db="EMBL/GenBank/DDBJ databases">
        <authorList>
            <person name="Lanie J.A."/>
            <person name="Ng W.-L."/>
            <person name="Kazmierczak K.M."/>
            <person name="Andrzejewski T.M."/>
            <person name="Davidsen T.M."/>
            <person name="Wayne K.J."/>
            <person name="Tettelin H."/>
            <person name="Glass J.I."/>
            <person name="Rusch D."/>
            <person name="Podicherti R."/>
            <person name="Tsui H.-C.T."/>
            <person name="Winkler M.E."/>
        </authorList>
    </citation>
    <scope>NUCLEOTIDE SEQUENCE</scope>
    <source>
        <strain evidence="5">ZC4RG45</strain>
    </source>
</reference>
<dbReference type="InterPro" id="IPR018527">
    <property type="entry name" value="Rubredoxin_Fe_BS"/>
</dbReference>
<dbReference type="InterPro" id="IPR038638">
    <property type="entry name" value="RbpA_sf"/>
</dbReference>
<evidence type="ECO:0000256" key="1">
    <source>
        <dbReference type="ARBA" id="ARBA00022723"/>
    </source>
</evidence>
<protein>
    <recommendedName>
        <fullName evidence="2">RNA polymerase-binding protein RbpA</fullName>
    </recommendedName>
</protein>
<feature type="region of interest" description="Disordered" evidence="3">
    <location>
        <begin position="1"/>
        <end position="27"/>
    </location>
</feature>
<evidence type="ECO:0000313" key="6">
    <source>
        <dbReference type="Proteomes" id="UP000249324"/>
    </source>
</evidence>
<feature type="region of interest" description="Disordered" evidence="3">
    <location>
        <begin position="62"/>
        <end position="81"/>
    </location>
</feature>
<keyword evidence="2" id="KW-0862">Zinc</keyword>
<dbReference type="EMBL" id="QGUI02000007">
    <property type="protein sequence ID" value="MFO7190896.1"/>
    <property type="molecule type" value="Genomic_DNA"/>
</dbReference>
<keyword evidence="2" id="KW-0804">Transcription</keyword>
<name>A0A2W4JQT4_9PSEU</name>
<keyword evidence="1 2" id="KW-0479">Metal-binding</keyword>
<dbReference type="AlphaFoldDB" id="A0A2W4JQT4"/>
<dbReference type="GO" id="GO:0008270">
    <property type="term" value="F:zinc ion binding"/>
    <property type="evidence" value="ECO:0007669"/>
    <property type="project" value="UniProtKB-UniRule"/>
</dbReference>
<dbReference type="Pfam" id="PF13397">
    <property type="entry name" value="RbpA"/>
    <property type="match status" value="1"/>
</dbReference>
<comment type="cofactor">
    <cofactor evidence="2">
        <name>Zn(2+)</name>
        <dbReference type="ChEBI" id="CHEBI:29105"/>
    </cofactor>
    <text evidence="2">Bind 1 Zn(2+) per subunit.</text>
</comment>
<dbReference type="EMBL" id="QGUI01000015">
    <property type="protein sequence ID" value="PZN01423.1"/>
    <property type="molecule type" value="Genomic_DNA"/>
</dbReference>
<feature type="binding site" evidence="2">
    <location>
        <position position="36"/>
    </location>
    <ligand>
        <name>Zn(2+)</name>
        <dbReference type="ChEBI" id="CHEBI:29105"/>
    </ligand>
</feature>
<comment type="function">
    <text evidence="2">Binds to RNA polymerase (RNAP), stimulating transcription from principal, but not alternative sigma factor promoters.</text>
</comment>
<reference evidence="4 6" key="3">
    <citation type="journal article" date="2021" name="BMC Genomics">
        <title>Genome-resolved metagenome and metatranscriptome analyses of thermophilic composting reveal key bacterial players and their metabolic interactions.</title>
        <authorList>
            <person name="Braga L.P.P."/>
            <person name="Pereira R.V."/>
            <person name="Martins L.F."/>
            <person name="Moura L.M.S."/>
            <person name="Sanchez F.B."/>
            <person name="Patane J.S.L."/>
            <person name="da Silva A.M."/>
            <person name="Setubal J.C."/>
        </authorList>
    </citation>
    <scope>NUCLEOTIDE SEQUENCE [LARGE SCALE GENOMIC DNA]</scope>
    <source>
        <strain evidence="4">ZC4RG45</strain>
    </source>
</reference>
<evidence type="ECO:0000256" key="2">
    <source>
        <dbReference type="HAMAP-Rule" id="MF_01483"/>
    </source>
</evidence>
<dbReference type="PROSITE" id="PS00202">
    <property type="entry name" value="RUBREDOXIN"/>
    <property type="match status" value="1"/>
</dbReference>